<accession>A0ABU0KTU2</accession>
<dbReference type="EMBL" id="JAUSWA010000004">
    <property type="protein sequence ID" value="MDQ0492858.1"/>
    <property type="molecule type" value="Genomic_DNA"/>
</dbReference>
<proteinExistence type="predicted"/>
<name>A0ABU0KTU2_9BACL</name>
<protein>
    <submittedName>
        <fullName evidence="1">Uncharacterized protein</fullName>
    </submittedName>
</protein>
<gene>
    <name evidence="1" type="ORF">QOZ95_001008</name>
</gene>
<sequence>MRKIFFTTVIVFGLFSFILPSVYDAGNITPLNHGMNH</sequence>
<dbReference type="Proteomes" id="UP001242811">
    <property type="component" value="Unassembled WGS sequence"/>
</dbReference>
<reference evidence="1 2" key="1">
    <citation type="submission" date="2023-07" db="EMBL/GenBank/DDBJ databases">
        <title>Genomic Encyclopedia of Type Strains, Phase IV (KMG-IV): sequencing the most valuable type-strain genomes for metagenomic binning, comparative biology and taxonomic classification.</title>
        <authorList>
            <person name="Goeker M."/>
        </authorList>
    </citation>
    <scope>NUCLEOTIDE SEQUENCE [LARGE SCALE GENOMIC DNA]</scope>
    <source>
        <strain evidence="1 2">DSM 14914</strain>
    </source>
</reference>
<organism evidence="1 2">
    <name type="scientific">Paenibacillus brasilensis</name>
    <dbReference type="NCBI Taxonomy" id="128574"/>
    <lineage>
        <taxon>Bacteria</taxon>
        <taxon>Bacillati</taxon>
        <taxon>Bacillota</taxon>
        <taxon>Bacilli</taxon>
        <taxon>Bacillales</taxon>
        <taxon>Paenibacillaceae</taxon>
        <taxon>Paenibacillus</taxon>
    </lineage>
</organism>
<evidence type="ECO:0000313" key="1">
    <source>
        <dbReference type="EMBL" id="MDQ0492858.1"/>
    </source>
</evidence>
<comment type="caution">
    <text evidence="1">The sequence shown here is derived from an EMBL/GenBank/DDBJ whole genome shotgun (WGS) entry which is preliminary data.</text>
</comment>
<keyword evidence="2" id="KW-1185">Reference proteome</keyword>
<evidence type="ECO:0000313" key="2">
    <source>
        <dbReference type="Proteomes" id="UP001242811"/>
    </source>
</evidence>